<proteinExistence type="predicted"/>
<sequence length="298" mass="32196">MISDSHQGRRYDATAVELHSPENEVDAGNVMYSMHSIRSDAIRRWASDVDRERTTTSHASDVNGGVGCTNVNSGTPHTSIEESNMPNESDAVTICSSDDAEDIQDRLNRTAHLNNLATSNNVYSPGPSQVHPSASPNVHPTEPQYFCHPQPPVRPKITRKISMFSGASNITLSGGTFTNCGGSVNVTYASNGGRRIKNIDSFGNVTATRVVNSGTVVNLERGRTNGNHENKTHIVLESNVFSGIKDSVFMGGNFTHSPQFNVVQYEQSSLGAINARPNGLPPRHLRGSTPPPPYSARE</sequence>
<evidence type="ECO:0000313" key="2">
    <source>
        <dbReference type="EMBL" id="KIJ95470.1"/>
    </source>
</evidence>
<reference evidence="3" key="2">
    <citation type="submission" date="2015-01" db="EMBL/GenBank/DDBJ databases">
        <title>Evolutionary Origins and Diversification of the Mycorrhizal Mutualists.</title>
        <authorList>
            <consortium name="DOE Joint Genome Institute"/>
            <consortium name="Mycorrhizal Genomics Consortium"/>
            <person name="Kohler A."/>
            <person name="Kuo A."/>
            <person name="Nagy L.G."/>
            <person name="Floudas D."/>
            <person name="Copeland A."/>
            <person name="Barry K.W."/>
            <person name="Cichocki N."/>
            <person name="Veneault-Fourrey C."/>
            <person name="LaButti K."/>
            <person name="Lindquist E.A."/>
            <person name="Lipzen A."/>
            <person name="Lundell T."/>
            <person name="Morin E."/>
            <person name="Murat C."/>
            <person name="Riley R."/>
            <person name="Ohm R."/>
            <person name="Sun H."/>
            <person name="Tunlid A."/>
            <person name="Henrissat B."/>
            <person name="Grigoriev I.V."/>
            <person name="Hibbett D.S."/>
            <person name="Martin F."/>
        </authorList>
    </citation>
    <scope>NUCLEOTIDE SEQUENCE [LARGE SCALE GENOMIC DNA]</scope>
    <source>
        <strain evidence="3">LaAM-08-1</strain>
    </source>
</reference>
<accession>A0A0C9WTU9</accession>
<protein>
    <submittedName>
        <fullName evidence="2">Uncharacterized protein</fullName>
    </submittedName>
</protein>
<dbReference type="EMBL" id="KN838754">
    <property type="protein sequence ID" value="KIJ95470.1"/>
    <property type="molecule type" value="Genomic_DNA"/>
</dbReference>
<evidence type="ECO:0000256" key="1">
    <source>
        <dbReference type="SAM" id="MobiDB-lite"/>
    </source>
</evidence>
<dbReference type="AlphaFoldDB" id="A0A0C9WTU9"/>
<feature type="compositionally biased region" description="Pro residues" evidence="1">
    <location>
        <begin position="289"/>
        <end position="298"/>
    </location>
</feature>
<reference evidence="2 3" key="1">
    <citation type="submission" date="2014-04" db="EMBL/GenBank/DDBJ databases">
        <authorList>
            <consortium name="DOE Joint Genome Institute"/>
            <person name="Kuo A."/>
            <person name="Kohler A."/>
            <person name="Nagy L.G."/>
            <person name="Floudas D."/>
            <person name="Copeland A."/>
            <person name="Barry K.W."/>
            <person name="Cichocki N."/>
            <person name="Veneault-Fourrey C."/>
            <person name="LaButti K."/>
            <person name="Lindquist E.A."/>
            <person name="Lipzen A."/>
            <person name="Lundell T."/>
            <person name="Morin E."/>
            <person name="Murat C."/>
            <person name="Sun H."/>
            <person name="Tunlid A."/>
            <person name="Henrissat B."/>
            <person name="Grigoriev I.V."/>
            <person name="Hibbett D.S."/>
            <person name="Martin F."/>
            <person name="Nordberg H.P."/>
            <person name="Cantor M.N."/>
            <person name="Hua S.X."/>
        </authorList>
    </citation>
    <scope>NUCLEOTIDE SEQUENCE [LARGE SCALE GENOMIC DNA]</scope>
    <source>
        <strain evidence="2 3">LaAM-08-1</strain>
    </source>
</reference>
<dbReference type="HOGENOM" id="CLU_1008549_0_0_1"/>
<feature type="region of interest" description="Disordered" evidence="1">
    <location>
        <begin position="275"/>
        <end position="298"/>
    </location>
</feature>
<keyword evidence="3" id="KW-1185">Reference proteome</keyword>
<evidence type="ECO:0000313" key="3">
    <source>
        <dbReference type="Proteomes" id="UP000054477"/>
    </source>
</evidence>
<gene>
    <name evidence="2" type="ORF">K443DRAFT_682980</name>
</gene>
<name>A0A0C9WTU9_9AGAR</name>
<dbReference type="OrthoDB" id="10309969at2759"/>
<organism evidence="2 3">
    <name type="scientific">Laccaria amethystina LaAM-08-1</name>
    <dbReference type="NCBI Taxonomy" id="1095629"/>
    <lineage>
        <taxon>Eukaryota</taxon>
        <taxon>Fungi</taxon>
        <taxon>Dikarya</taxon>
        <taxon>Basidiomycota</taxon>
        <taxon>Agaricomycotina</taxon>
        <taxon>Agaricomycetes</taxon>
        <taxon>Agaricomycetidae</taxon>
        <taxon>Agaricales</taxon>
        <taxon>Agaricineae</taxon>
        <taxon>Hydnangiaceae</taxon>
        <taxon>Laccaria</taxon>
    </lineage>
</organism>
<dbReference type="Proteomes" id="UP000054477">
    <property type="component" value="Unassembled WGS sequence"/>
</dbReference>